<dbReference type="AlphaFoldDB" id="E3T6U0"/>
<keyword evidence="5 7" id="KW-0472">Membrane</keyword>
<dbReference type="NCBIfam" id="TIGR03434">
    <property type="entry name" value="ADOP"/>
    <property type="match status" value="1"/>
</dbReference>
<feature type="transmembrane region" description="Helical" evidence="7">
    <location>
        <begin position="344"/>
        <end position="365"/>
    </location>
</feature>
<evidence type="ECO:0000259" key="9">
    <source>
        <dbReference type="Pfam" id="PF12704"/>
    </source>
</evidence>
<keyword evidence="4 7" id="KW-1133">Transmembrane helix</keyword>
<keyword evidence="3 7" id="KW-0812">Transmembrane</keyword>
<dbReference type="InterPro" id="IPR025857">
    <property type="entry name" value="MacB_PCD"/>
</dbReference>
<evidence type="ECO:0000256" key="4">
    <source>
        <dbReference type="ARBA" id="ARBA00022989"/>
    </source>
</evidence>
<keyword evidence="2" id="KW-1003">Cell membrane</keyword>
<accession>E3T6U0</accession>
<evidence type="ECO:0000256" key="2">
    <source>
        <dbReference type="ARBA" id="ARBA00022475"/>
    </source>
</evidence>
<comment type="similarity">
    <text evidence="6">Belongs to the ABC-4 integral membrane protein family.</text>
</comment>
<dbReference type="GO" id="GO:0022857">
    <property type="term" value="F:transmembrane transporter activity"/>
    <property type="evidence" value="ECO:0007669"/>
    <property type="project" value="TreeGrafter"/>
</dbReference>
<feature type="domain" description="MacB-like periplasmic core" evidence="9">
    <location>
        <begin position="499"/>
        <end position="626"/>
    </location>
</feature>
<reference evidence="10" key="1">
    <citation type="submission" date="2009-12" db="EMBL/GenBank/DDBJ databases">
        <authorList>
            <person name="Kielak A."/>
            <person name="van Veen J.A."/>
            <person name="Kowalchuk G.A."/>
        </authorList>
    </citation>
    <scope>NUCLEOTIDE SEQUENCE</scope>
</reference>
<evidence type="ECO:0000256" key="1">
    <source>
        <dbReference type="ARBA" id="ARBA00004651"/>
    </source>
</evidence>
<feature type="domain" description="MacB-like periplasmic core" evidence="9">
    <location>
        <begin position="1"/>
        <end position="211"/>
    </location>
</feature>
<dbReference type="PANTHER" id="PTHR30572:SF4">
    <property type="entry name" value="ABC TRANSPORTER PERMEASE YTRF"/>
    <property type="match status" value="1"/>
</dbReference>
<dbReference type="InterPro" id="IPR050250">
    <property type="entry name" value="Macrolide_Exporter_MacB"/>
</dbReference>
<protein>
    <recommendedName>
        <fullName evidence="11">Permease</fullName>
    </recommendedName>
</protein>
<dbReference type="InterPro" id="IPR003838">
    <property type="entry name" value="ABC3_permease_C"/>
</dbReference>
<evidence type="ECO:0008006" key="11">
    <source>
        <dbReference type="Google" id="ProtNLM"/>
    </source>
</evidence>
<feature type="transmembrane region" description="Helical" evidence="7">
    <location>
        <begin position="6"/>
        <end position="26"/>
    </location>
</feature>
<name>E3T6U0_9BACT</name>
<feature type="transmembrane region" description="Helical" evidence="7">
    <location>
        <begin position="245"/>
        <end position="270"/>
    </location>
</feature>
<feature type="transmembrane region" description="Helical" evidence="7">
    <location>
        <begin position="392"/>
        <end position="415"/>
    </location>
</feature>
<feature type="transmembrane region" description="Helical" evidence="7">
    <location>
        <begin position="753"/>
        <end position="772"/>
    </location>
</feature>
<dbReference type="Pfam" id="PF12704">
    <property type="entry name" value="MacB_PCD"/>
    <property type="match status" value="2"/>
</dbReference>
<proteinExistence type="inferred from homology"/>
<sequence>MIALALGIGVNATVFTFVNAVLIRGLPFKEPDRIKLVASRDAKGRDRGASYADFEDWRAATRTFTSLSGFNSTTMNVSDEGRTAERFQGPYISANAFSSIGQAPPLGRDFAPDDDRPGAAAVVILGNGIYKNRYGSDPSVIGRTINVNEVPAVVIGVMPEGFKFPTGGDLWMPLAQMPRLLDGKRDSRNIDVFGRLADGVTAAQAQSEMETIARKLAADYPDTNKDISAHVMTFNERMNGGPIRLIFLSLMGAVGFVLLIACANVANLLLARSAARAREMSVRIALGASRWRIVRQLLVESVLLSLVAGALGLALASVGVRLFDAATQDVGKPYWIQFTMDAQVFAFFAAVCLGTGIVFGLAPALHVSKTDLNEVLKEGGRSGGSGVRARRWTSVLIVAELALTLVLLSGAGLMIRSFLNLYRLDVGFETSHLLTMRLTLPNQKYPTPEHRKIFYERLDQRLSGFAGITAATITTNPPLFGGFPRLLAMDGRDIQKGEQPPTVTQVSVGPRYFDTIGVKVLRGRAFNELDGTPGHYTTIINQRFASMHFGADDPIGRRIKLVVDGPPSPGAPPPEWVTIVGVAPTIRQIMQQGDDTPDPVAYIPLRAHAPSFAILMIRATRDAASLTSLAREEVRAIDPNLPLYGIQTLDQQLAQNRWAFRIFGSMFAIFALIALALSAVGLYAVTAYSVSQRTQEIGVRMALGAQTAQVMWLILRRSIVQMTIGLTIGIAGALGVSKLLSSVLFQTGSRDPILLMAIISLLIGVSTAACVWPARRATRLDPVSALRND</sequence>
<evidence type="ECO:0000313" key="10">
    <source>
        <dbReference type="EMBL" id="ADC36034.1"/>
    </source>
</evidence>
<organism evidence="10">
    <name type="scientific">uncultured bacterium 270</name>
    <dbReference type="NCBI Taxonomy" id="698387"/>
    <lineage>
        <taxon>Bacteria</taxon>
        <taxon>environmental samples</taxon>
    </lineage>
</organism>
<dbReference type="EMBL" id="GU260709">
    <property type="protein sequence ID" value="ADC36034.1"/>
    <property type="molecule type" value="Genomic_DNA"/>
</dbReference>
<feature type="transmembrane region" description="Helical" evidence="7">
    <location>
        <begin position="662"/>
        <end position="685"/>
    </location>
</feature>
<dbReference type="GO" id="GO:0005886">
    <property type="term" value="C:plasma membrane"/>
    <property type="evidence" value="ECO:0007669"/>
    <property type="project" value="UniProtKB-SubCell"/>
</dbReference>
<dbReference type="Pfam" id="PF02687">
    <property type="entry name" value="FtsX"/>
    <property type="match status" value="2"/>
</dbReference>
<dbReference type="InterPro" id="IPR017800">
    <property type="entry name" value="ADOP"/>
</dbReference>
<evidence type="ECO:0000256" key="5">
    <source>
        <dbReference type="ARBA" id="ARBA00023136"/>
    </source>
</evidence>
<feature type="domain" description="ABC3 transporter permease C-terminal" evidence="8">
    <location>
        <begin position="669"/>
        <end position="782"/>
    </location>
</feature>
<evidence type="ECO:0000256" key="6">
    <source>
        <dbReference type="ARBA" id="ARBA00038076"/>
    </source>
</evidence>
<evidence type="ECO:0000256" key="3">
    <source>
        <dbReference type="ARBA" id="ARBA00022692"/>
    </source>
</evidence>
<feature type="transmembrane region" description="Helical" evidence="7">
    <location>
        <begin position="302"/>
        <end position="323"/>
    </location>
</feature>
<evidence type="ECO:0000259" key="8">
    <source>
        <dbReference type="Pfam" id="PF02687"/>
    </source>
</evidence>
<comment type="subcellular location">
    <subcellularLocation>
        <location evidence="1">Cell membrane</location>
        <topology evidence="1">Multi-pass membrane protein</topology>
    </subcellularLocation>
</comment>
<evidence type="ECO:0000256" key="7">
    <source>
        <dbReference type="SAM" id="Phobius"/>
    </source>
</evidence>
<feature type="transmembrane region" description="Helical" evidence="7">
    <location>
        <begin position="722"/>
        <end position="741"/>
    </location>
</feature>
<feature type="domain" description="ABC3 transporter permease C-terminal" evidence="8">
    <location>
        <begin position="253"/>
        <end position="370"/>
    </location>
</feature>
<reference evidence="10" key="2">
    <citation type="journal article" date="2010" name="Appl. Environ. Microbiol.">
        <title>Comparative analysis of acidobacterial genomic fragments from terrestrial and aquatic metagenomic libraries, with emphasis on acidobacteria subdivision 6.</title>
        <authorList>
            <person name="Kielak A.M."/>
            <person name="van Veen J.A."/>
            <person name="Kowalchuk G.A."/>
        </authorList>
    </citation>
    <scope>NUCLEOTIDE SEQUENCE</scope>
</reference>
<dbReference type="PANTHER" id="PTHR30572">
    <property type="entry name" value="MEMBRANE COMPONENT OF TRANSPORTER-RELATED"/>
    <property type="match status" value="1"/>
</dbReference>